<dbReference type="InterPro" id="IPR038488">
    <property type="entry name" value="Integrase_DNA-bd_sf"/>
</dbReference>
<evidence type="ECO:0000256" key="5">
    <source>
        <dbReference type="PROSITE-ProRule" id="PRU01248"/>
    </source>
</evidence>
<dbReference type="InterPro" id="IPR010998">
    <property type="entry name" value="Integrase_recombinase_N"/>
</dbReference>
<sequence length="383" mass="42134">MVIDKAGSKRWVFLFRHGGKLNEMGLGGLRSVSLARARELARGAREVLVDGLNPIEARRSQRSVPSFGEVADEFIASMSTSWRSRKHVGQWTTTLTEEAAALRPVPVNRITTQHVLAVLKPIWTAKPATAARLRGRIEQVLDAAKALGYRTGENPALWKGHLRNLLPAPQKLTRGHHQALPYPELPSFINLLQELRSVPALALEFTILTAARSGEVRGATWSEIDLEAGLWIVPAQRMKAGREHRIPLCDRAQAILRDMAGLRRTGAPAELVFASARGGRPLSDTTLSTLPKRLEVDATVHGFRSTFRDWCGEATNFPREVAEAALAHIVGDQTERAYRRGDALEKRRRLMDAWAAYCEGREGAAGVTVRPSGGAVEAHTRLA</sequence>
<dbReference type="PANTHER" id="PTHR30629:SF2">
    <property type="entry name" value="PROPHAGE INTEGRASE INTS-RELATED"/>
    <property type="match status" value="1"/>
</dbReference>
<dbReference type="Proteomes" id="UP001242480">
    <property type="component" value="Unassembled WGS sequence"/>
</dbReference>
<dbReference type="EMBL" id="JAUSVX010000007">
    <property type="protein sequence ID" value="MDQ0470787.1"/>
    <property type="molecule type" value="Genomic_DNA"/>
</dbReference>
<reference evidence="8 9" key="1">
    <citation type="submission" date="2023-07" db="EMBL/GenBank/DDBJ databases">
        <title>Genomic Encyclopedia of Type Strains, Phase IV (KMG-IV): sequencing the most valuable type-strain genomes for metagenomic binning, comparative biology and taxonomic classification.</title>
        <authorList>
            <person name="Goeker M."/>
        </authorList>
    </citation>
    <scope>NUCLEOTIDE SEQUENCE [LARGE SCALE GENOMIC DNA]</scope>
    <source>
        <strain evidence="8 9">DSM 19619</strain>
    </source>
</reference>
<feature type="domain" description="Tyr recombinase" evidence="6">
    <location>
        <begin position="175"/>
        <end position="351"/>
    </location>
</feature>
<dbReference type="Gene3D" id="1.10.150.130">
    <property type="match status" value="1"/>
</dbReference>
<dbReference type="Gene3D" id="1.10.443.10">
    <property type="entry name" value="Intergrase catalytic core"/>
    <property type="match status" value="1"/>
</dbReference>
<dbReference type="InterPro" id="IPR053876">
    <property type="entry name" value="Phage_int_M"/>
</dbReference>
<dbReference type="Pfam" id="PF00589">
    <property type="entry name" value="Phage_integrase"/>
    <property type="match status" value="1"/>
</dbReference>
<dbReference type="InterPro" id="IPR025166">
    <property type="entry name" value="Integrase_DNA_bind_dom"/>
</dbReference>
<dbReference type="CDD" id="cd00801">
    <property type="entry name" value="INT_P4_C"/>
    <property type="match status" value="1"/>
</dbReference>
<name>A0ABU0J927_9HYPH</name>
<dbReference type="InterPro" id="IPR002104">
    <property type="entry name" value="Integrase_catalytic"/>
</dbReference>
<dbReference type="SUPFAM" id="SSF56349">
    <property type="entry name" value="DNA breaking-rejoining enzymes"/>
    <property type="match status" value="1"/>
</dbReference>
<dbReference type="Pfam" id="PF22022">
    <property type="entry name" value="Phage_int_M"/>
    <property type="match status" value="1"/>
</dbReference>
<keyword evidence="3 5" id="KW-0238">DNA-binding</keyword>
<evidence type="ECO:0000259" key="7">
    <source>
        <dbReference type="PROSITE" id="PS51900"/>
    </source>
</evidence>
<evidence type="ECO:0000256" key="4">
    <source>
        <dbReference type="ARBA" id="ARBA00023172"/>
    </source>
</evidence>
<keyword evidence="2" id="KW-0229">DNA integration</keyword>
<dbReference type="InterPro" id="IPR044068">
    <property type="entry name" value="CB"/>
</dbReference>
<dbReference type="Gene3D" id="3.30.160.390">
    <property type="entry name" value="Integrase, DNA-binding domain"/>
    <property type="match status" value="1"/>
</dbReference>
<protein>
    <submittedName>
        <fullName evidence="8">Integrase</fullName>
    </submittedName>
</protein>
<dbReference type="InterPro" id="IPR011010">
    <property type="entry name" value="DNA_brk_join_enz"/>
</dbReference>
<accession>A0ABU0J927</accession>
<feature type="domain" description="Core-binding (CB)" evidence="7">
    <location>
        <begin position="65"/>
        <end position="145"/>
    </location>
</feature>
<gene>
    <name evidence="8" type="ORF">QO011_003806</name>
</gene>
<evidence type="ECO:0000256" key="2">
    <source>
        <dbReference type="ARBA" id="ARBA00022908"/>
    </source>
</evidence>
<dbReference type="PROSITE" id="PS51900">
    <property type="entry name" value="CB"/>
    <property type="match status" value="1"/>
</dbReference>
<dbReference type="Pfam" id="PF13356">
    <property type="entry name" value="Arm-DNA-bind_3"/>
    <property type="match status" value="1"/>
</dbReference>
<dbReference type="PROSITE" id="PS51898">
    <property type="entry name" value="TYR_RECOMBINASE"/>
    <property type="match status" value="1"/>
</dbReference>
<evidence type="ECO:0000256" key="1">
    <source>
        <dbReference type="ARBA" id="ARBA00008857"/>
    </source>
</evidence>
<keyword evidence="4" id="KW-0233">DNA recombination</keyword>
<evidence type="ECO:0000313" key="8">
    <source>
        <dbReference type="EMBL" id="MDQ0470787.1"/>
    </source>
</evidence>
<keyword evidence="9" id="KW-1185">Reference proteome</keyword>
<evidence type="ECO:0000313" key="9">
    <source>
        <dbReference type="Proteomes" id="UP001242480"/>
    </source>
</evidence>
<dbReference type="InterPro" id="IPR013762">
    <property type="entry name" value="Integrase-like_cat_sf"/>
</dbReference>
<evidence type="ECO:0000256" key="3">
    <source>
        <dbReference type="ARBA" id="ARBA00023125"/>
    </source>
</evidence>
<dbReference type="PANTHER" id="PTHR30629">
    <property type="entry name" value="PROPHAGE INTEGRASE"/>
    <property type="match status" value="1"/>
</dbReference>
<dbReference type="InterPro" id="IPR050808">
    <property type="entry name" value="Phage_Integrase"/>
</dbReference>
<comment type="caution">
    <text evidence="8">The sequence shown here is derived from an EMBL/GenBank/DDBJ whole genome shotgun (WGS) entry which is preliminary data.</text>
</comment>
<organism evidence="8 9">
    <name type="scientific">Labrys wisconsinensis</name>
    <dbReference type="NCBI Taxonomy" id="425677"/>
    <lineage>
        <taxon>Bacteria</taxon>
        <taxon>Pseudomonadati</taxon>
        <taxon>Pseudomonadota</taxon>
        <taxon>Alphaproteobacteria</taxon>
        <taxon>Hyphomicrobiales</taxon>
        <taxon>Xanthobacteraceae</taxon>
        <taxon>Labrys</taxon>
    </lineage>
</organism>
<evidence type="ECO:0000259" key="6">
    <source>
        <dbReference type="PROSITE" id="PS51898"/>
    </source>
</evidence>
<comment type="similarity">
    <text evidence="1">Belongs to the 'phage' integrase family.</text>
</comment>
<proteinExistence type="inferred from homology"/>